<dbReference type="EMBL" id="KN822058">
    <property type="protein sequence ID" value="KIM60757.1"/>
    <property type="molecule type" value="Genomic_DNA"/>
</dbReference>
<dbReference type="AlphaFoldDB" id="A0A0C3A7E3"/>
<reference evidence="1 2" key="1">
    <citation type="submission" date="2014-04" db="EMBL/GenBank/DDBJ databases">
        <authorList>
            <consortium name="DOE Joint Genome Institute"/>
            <person name="Kuo A."/>
            <person name="Kohler A."/>
            <person name="Nagy L.G."/>
            <person name="Floudas D."/>
            <person name="Copeland A."/>
            <person name="Barry K.W."/>
            <person name="Cichocki N."/>
            <person name="Veneault-Fourrey C."/>
            <person name="LaButti K."/>
            <person name="Lindquist E.A."/>
            <person name="Lipzen A."/>
            <person name="Lundell T."/>
            <person name="Morin E."/>
            <person name="Murat C."/>
            <person name="Sun H."/>
            <person name="Tunlid A."/>
            <person name="Henrissat B."/>
            <person name="Grigoriev I.V."/>
            <person name="Hibbett D.S."/>
            <person name="Martin F."/>
            <person name="Nordberg H.P."/>
            <person name="Cantor M.N."/>
            <person name="Hua S.X."/>
        </authorList>
    </citation>
    <scope>NUCLEOTIDE SEQUENCE [LARGE SCALE GENOMIC DNA]</scope>
    <source>
        <strain evidence="1 2">Foug A</strain>
    </source>
</reference>
<sequence length="78" mass="9397">MRNRCHLLITNFNDWSRMYIQEMRYLRDQPSCSQSADRPETTFRMRAKRRRYYLLLSGRAAGRTNSQNVGFNEMDNAE</sequence>
<dbReference type="Proteomes" id="UP000053989">
    <property type="component" value="Unassembled WGS sequence"/>
</dbReference>
<accession>A0A0C3A7E3</accession>
<evidence type="ECO:0000313" key="1">
    <source>
        <dbReference type="EMBL" id="KIM60757.1"/>
    </source>
</evidence>
<dbReference type="InParanoid" id="A0A0C3A7E3"/>
<reference evidence="2" key="2">
    <citation type="submission" date="2015-01" db="EMBL/GenBank/DDBJ databases">
        <title>Evolutionary Origins and Diversification of the Mycorrhizal Mutualists.</title>
        <authorList>
            <consortium name="DOE Joint Genome Institute"/>
            <consortium name="Mycorrhizal Genomics Consortium"/>
            <person name="Kohler A."/>
            <person name="Kuo A."/>
            <person name="Nagy L.G."/>
            <person name="Floudas D."/>
            <person name="Copeland A."/>
            <person name="Barry K.W."/>
            <person name="Cichocki N."/>
            <person name="Veneault-Fourrey C."/>
            <person name="LaButti K."/>
            <person name="Lindquist E.A."/>
            <person name="Lipzen A."/>
            <person name="Lundell T."/>
            <person name="Morin E."/>
            <person name="Murat C."/>
            <person name="Riley R."/>
            <person name="Ohm R."/>
            <person name="Sun H."/>
            <person name="Tunlid A."/>
            <person name="Henrissat B."/>
            <person name="Grigoriev I.V."/>
            <person name="Hibbett D.S."/>
            <person name="Martin F."/>
        </authorList>
    </citation>
    <scope>NUCLEOTIDE SEQUENCE [LARGE SCALE GENOMIC DNA]</scope>
    <source>
        <strain evidence="2">Foug A</strain>
    </source>
</reference>
<keyword evidence="2" id="KW-1185">Reference proteome</keyword>
<dbReference type="HOGENOM" id="CLU_2623448_0_0_1"/>
<organism evidence="1 2">
    <name type="scientific">Scleroderma citrinum Foug A</name>
    <dbReference type="NCBI Taxonomy" id="1036808"/>
    <lineage>
        <taxon>Eukaryota</taxon>
        <taxon>Fungi</taxon>
        <taxon>Dikarya</taxon>
        <taxon>Basidiomycota</taxon>
        <taxon>Agaricomycotina</taxon>
        <taxon>Agaricomycetes</taxon>
        <taxon>Agaricomycetidae</taxon>
        <taxon>Boletales</taxon>
        <taxon>Sclerodermatineae</taxon>
        <taxon>Sclerodermataceae</taxon>
        <taxon>Scleroderma</taxon>
    </lineage>
</organism>
<protein>
    <submittedName>
        <fullName evidence="1">Uncharacterized protein</fullName>
    </submittedName>
</protein>
<name>A0A0C3A7E3_9AGAM</name>
<evidence type="ECO:0000313" key="2">
    <source>
        <dbReference type="Proteomes" id="UP000053989"/>
    </source>
</evidence>
<gene>
    <name evidence="1" type="ORF">SCLCIDRAFT_928013</name>
</gene>
<proteinExistence type="predicted"/>